<feature type="transmembrane region" description="Helical" evidence="12">
    <location>
        <begin position="81"/>
        <end position="102"/>
    </location>
</feature>
<dbReference type="PANTHER" id="PTHR47371:SF3">
    <property type="entry name" value="PHOSPHOGLYCEROL TRANSFERASE I"/>
    <property type="match status" value="1"/>
</dbReference>
<dbReference type="SUPFAM" id="SSF53649">
    <property type="entry name" value="Alkaline phosphatase-like"/>
    <property type="match status" value="1"/>
</dbReference>
<dbReference type="Proteomes" id="UP000183410">
    <property type="component" value="Unassembled WGS sequence"/>
</dbReference>
<keyword evidence="14" id="KW-0808">Transferase</keyword>
<feature type="binding site" evidence="11">
    <location>
        <position position="513"/>
    </location>
    <ligand>
        <name>Mn(2+)</name>
        <dbReference type="ChEBI" id="CHEBI:29035"/>
    </ligand>
</feature>
<dbReference type="Pfam" id="PF00884">
    <property type="entry name" value="Sulfatase"/>
    <property type="match status" value="1"/>
</dbReference>
<evidence type="ECO:0000256" key="12">
    <source>
        <dbReference type="SAM" id="Phobius"/>
    </source>
</evidence>
<dbReference type="AlphaFoldDB" id="A0A1I2A1A1"/>
<keyword evidence="15" id="KW-1185">Reference proteome</keyword>
<keyword evidence="10" id="KW-0464">Manganese</keyword>
<sequence length="693" mass="77453">MHQNRRKILTNSFQAAARWGRRPYGAELLLFFGVLLLKLYAFDLFIAVPNMKMNVYDVTIAIGTLALCSFWTLLLPLRGRLITLIAMNTLFSAILYADLIYYRYFEDLISVPVLLQAGQVEALGGSIATLLEAKDFVLLADIPLLLGCACVLAWKRRAAQTVAMPAATNAEAALFPLIKRSSWRTKARRLLLSLALLMMGLMLTFGGIHDAKRTWAKGLFESNWWNLSLYNVTGALGFHGYDLYRYAALHWLNAEAVSAETTSKVLAWTKESGQSRAKQEQDLSFGAYKGSNVILVQAEAFQNFMIGKSFNGQEITPNVNKLVKSSAYFSSFFHQTAQGRTSDADFVSNCSLQPLASGSVFIQYAGNEFQCLPQTLHNNGYYTSVFHAYEGSFWNRNTMYANMKYDAFVSKKQYELDEPIGWSLGDKSFFRQSLDRIAEQPQPFHSFLITLSSHHPYQIPAADQKLSLGELEGTMMGDYLQAIHYVDEALGELVERLQKEGLWEHTIFAMYGDHDNSISDWSLFEAFLGKPLKELEREQIVKQVPFLVHLPDDRYAGTYASPSGQLDVAPTLLHLLGISSSELAMIGTPLITDSMSQPQQQNQQNRKLVVLRNGAFTNGDVYYIPSADGIAEHGKCWNVAEQSPGELAPCLSLRAAAQTELSMSDLLVIHNLIPELYAESMVRAGSIQMVAQK</sequence>
<dbReference type="PANTHER" id="PTHR47371">
    <property type="entry name" value="LIPOTEICHOIC ACID SYNTHASE"/>
    <property type="match status" value="1"/>
</dbReference>
<protein>
    <submittedName>
        <fullName evidence="14">Phosphoglycerol transferase MdoB</fullName>
    </submittedName>
</protein>
<evidence type="ECO:0000313" key="15">
    <source>
        <dbReference type="Proteomes" id="UP000183410"/>
    </source>
</evidence>
<feature type="binding site" evidence="11">
    <location>
        <position position="299"/>
    </location>
    <ligand>
        <name>Mn(2+)</name>
        <dbReference type="ChEBI" id="CHEBI:29035"/>
    </ligand>
</feature>
<evidence type="ECO:0000256" key="8">
    <source>
        <dbReference type="PIRNR" id="PIRNR005091"/>
    </source>
</evidence>
<dbReference type="CDD" id="cd16015">
    <property type="entry name" value="LTA_synthase"/>
    <property type="match status" value="1"/>
</dbReference>
<feature type="domain" description="Sulfatase N-terminal" evidence="13">
    <location>
        <begin position="291"/>
        <end position="578"/>
    </location>
</feature>
<accession>A0A1I2A1A1</accession>
<feature type="binding site" evidence="11">
    <location>
        <position position="514"/>
    </location>
    <ligand>
        <name>Mn(2+)</name>
        <dbReference type="ChEBI" id="CHEBI:29035"/>
    </ligand>
</feature>
<evidence type="ECO:0000256" key="5">
    <source>
        <dbReference type="ARBA" id="ARBA00022692"/>
    </source>
</evidence>
<feature type="active site" evidence="9">
    <location>
        <position position="341"/>
    </location>
</feature>
<feature type="binding site" evidence="10">
    <location>
        <position position="454"/>
    </location>
    <ligand>
        <name>substrate</name>
    </ligand>
</feature>
<evidence type="ECO:0000259" key="13">
    <source>
        <dbReference type="Pfam" id="PF00884"/>
    </source>
</evidence>
<dbReference type="EMBL" id="FONN01000002">
    <property type="protein sequence ID" value="SFE37586.1"/>
    <property type="molecule type" value="Genomic_DNA"/>
</dbReference>
<evidence type="ECO:0000256" key="10">
    <source>
        <dbReference type="PIRSR" id="PIRSR005091-2"/>
    </source>
</evidence>
<evidence type="ECO:0000313" key="14">
    <source>
        <dbReference type="EMBL" id="SFE37586.1"/>
    </source>
</evidence>
<evidence type="ECO:0000256" key="1">
    <source>
        <dbReference type="ARBA" id="ARBA00004651"/>
    </source>
</evidence>
<organism evidence="14 15">
    <name type="scientific">Paenibacillus algorifonticola</name>
    <dbReference type="NCBI Taxonomy" id="684063"/>
    <lineage>
        <taxon>Bacteria</taxon>
        <taxon>Bacillati</taxon>
        <taxon>Bacillota</taxon>
        <taxon>Bacilli</taxon>
        <taxon>Bacillales</taxon>
        <taxon>Paenibacillaceae</taxon>
        <taxon>Paenibacillus</taxon>
    </lineage>
</organism>
<dbReference type="GO" id="GO:0016740">
    <property type="term" value="F:transferase activity"/>
    <property type="evidence" value="ECO:0007669"/>
    <property type="project" value="UniProtKB-KW"/>
</dbReference>
<reference evidence="15" key="1">
    <citation type="submission" date="2016-10" db="EMBL/GenBank/DDBJ databases">
        <authorList>
            <person name="Varghese N."/>
            <person name="Submissions S."/>
        </authorList>
    </citation>
    <scope>NUCLEOTIDE SEQUENCE [LARGE SCALE GENOMIC DNA]</scope>
    <source>
        <strain evidence="15">CGMCC 1.10223</strain>
    </source>
</reference>
<keyword evidence="6 12" id="KW-1133">Transmembrane helix</keyword>
<feature type="transmembrane region" description="Helical" evidence="12">
    <location>
        <begin position="28"/>
        <end position="48"/>
    </location>
</feature>
<feature type="transmembrane region" description="Helical" evidence="12">
    <location>
        <begin position="190"/>
        <end position="208"/>
    </location>
</feature>
<comment type="subcellular location">
    <subcellularLocation>
        <location evidence="1">Cell membrane</location>
        <topology evidence="1">Multi-pass membrane protein</topology>
    </subcellularLocation>
</comment>
<dbReference type="RefSeq" id="WP_052736868.1">
    <property type="nucleotide sequence ID" value="NZ_FONN01000002.1"/>
</dbReference>
<proteinExistence type="inferred from homology"/>
<feature type="transmembrane region" description="Helical" evidence="12">
    <location>
        <begin position="54"/>
        <end position="74"/>
    </location>
</feature>
<feature type="transmembrane region" description="Helical" evidence="12">
    <location>
        <begin position="136"/>
        <end position="154"/>
    </location>
</feature>
<dbReference type="InterPro" id="IPR012160">
    <property type="entry name" value="LtaS-like"/>
</dbReference>
<feature type="binding site" evidence="11">
    <location>
        <position position="341"/>
    </location>
    <ligand>
        <name>Mn(2+)</name>
        <dbReference type="ChEBI" id="CHEBI:29035"/>
    </ligand>
</feature>
<keyword evidence="10" id="KW-0479">Metal-binding</keyword>
<evidence type="ECO:0000256" key="3">
    <source>
        <dbReference type="ARBA" id="ARBA00009983"/>
    </source>
</evidence>
<evidence type="ECO:0000256" key="2">
    <source>
        <dbReference type="ARBA" id="ARBA00004936"/>
    </source>
</evidence>
<evidence type="ECO:0000256" key="4">
    <source>
        <dbReference type="ARBA" id="ARBA00022475"/>
    </source>
</evidence>
<dbReference type="InterPro" id="IPR050448">
    <property type="entry name" value="OpgB/LTA_synthase_biosynth"/>
</dbReference>
<comment type="pathway">
    <text evidence="2">Cell wall biogenesis; lipoteichoic acid biosynthesis.</text>
</comment>
<keyword evidence="5 12" id="KW-0812">Transmembrane</keyword>
<dbReference type="Gene3D" id="3.40.720.10">
    <property type="entry name" value="Alkaline Phosphatase, subunit A"/>
    <property type="match status" value="1"/>
</dbReference>
<dbReference type="OrthoDB" id="5901192at2"/>
<dbReference type="PIRSF" id="PIRSF005091">
    <property type="entry name" value="Mmb_sulf_HI1246"/>
    <property type="match status" value="1"/>
</dbReference>
<dbReference type="InterPro" id="IPR000917">
    <property type="entry name" value="Sulfatase_N"/>
</dbReference>
<name>A0A1I2A1A1_9BACL</name>
<evidence type="ECO:0000256" key="7">
    <source>
        <dbReference type="ARBA" id="ARBA00023136"/>
    </source>
</evidence>
<evidence type="ECO:0000256" key="6">
    <source>
        <dbReference type="ARBA" id="ARBA00022989"/>
    </source>
</evidence>
<comment type="similarity">
    <text evidence="3 8">Belongs to the LTA synthase family.</text>
</comment>
<dbReference type="InterPro" id="IPR017850">
    <property type="entry name" value="Alkaline_phosphatase_core_sf"/>
</dbReference>
<dbReference type="GO" id="GO:0005886">
    <property type="term" value="C:plasma membrane"/>
    <property type="evidence" value="ECO:0007669"/>
    <property type="project" value="UniProtKB-SubCell"/>
</dbReference>
<evidence type="ECO:0000256" key="11">
    <source>
        <dbReference type="PIRSR" id="PIRSR005091-3"/>
    </source>
</evidence>
<gene>
    <name evidence="14" type="ORF">SAMN04487969_102223</name>
</gene>
<keyword evidence="7 8" id="KW-0472">Membrane</keyword>
<dbReference type="GO" id="GO:0046872">
    <property type="term" value="F:metal ion binding"/>
    <property type="evidence" value="ECO:0007669"/>
    <property type="project" value="UniProtKB-KW"/>
</dbReference>
<dbReference type="Gene3D" id="3.30.1120.170">
    <property type="match status" value="1"/>
</dbReference>
<evidence type="ECO:0000256" key="9">
    <source>
        <dbReference type="PIRSR" id="PIRSR005091-1"/>
    </source>
</evidence>
<keyword evidence="4 8" id="KW-1003">Cell membrane</keyword>